<sequence>MVKAVVGEEVQLKLAEERLTKSGLAAQIGLVIGKLSSSLDRGFIFDLIPTPLNDAGEPACSVIDGAKDHRKKGSKGKTHADSSTLFVDRDWVAEHARQVRRMLLGGVKVVGIYIWASESSFKNSTITICQTIQAVAKASPFVDSDCDERLLVHICYSPMRWTTRNCSLSSNITSSNLRPCDFKMGKVLFSLQTFRCRYAFDLRLPIHRENGSNNIRLADVLRHCISFIAKELKCSKPLVDGKLPARDEQVASDGVHDVEFLLPFLQDQFDGCNEKDIIGGLVFTGAICSYAYLNAKEPLSQALADIKEDIIMSLQSRLDIICDAAERESEAIGGSPEEEAMGQISTEEPVPLLPLQSQMKNIKQLFPRRVFLPWLANVYVCDYIQPSETVEVVNDHCAELMSMEAPIDSSKVLEPELEAPTFASPASNNTQPLWDIMNRHSSLLKHGDAESSRNDPKSNGSAGLTMMVPILILILSLIVGVVMLALRSS</sequence>
<dbReference type="GO" id="GO:0016020">
    <property type="term" value="C:membrane"/>
    <property type="evidence" value="ECO:0007669"/>
    <property type="project" value="UniProtKB-SubCell"/>
</dbReference>
<evidence type="ECO:0000256" key="6">
    <source>
        <dbReference type="SAM" id="Phobius"/>
    </source>
</evidence>
<comment type="similarity">
    <text evidence="2">Belongs to the ODR-4 family.</text>
</comment>
<accession>A0A484MCV9</accession>
<evidence type="ECO:0000313" key="7">
    <source>
        <dbReference type="EMBL" id="VFQ86793.1"/>
    </source>
</evidence>
<keyword evidence="5 6" id="KW-0472">Membrane</keyword>
<protein>
    <recommendedName>
        <fullName evidence="9">Protein odr-4 homolog</fullName>
    </recommendedName>
</protein>
<dbReference type="GO" id="GO:0012505">
    <property type="term" value="C:endomembrane system"/>
    <property type="evidence" value="ECO:0007669"/>
    <property type="project" value="TreeGrafter"/>
</dbReference>
<dbReference type="EMBL" id="OOIL02003256">
    <property type="protein sequence ID" value="VFQ86793.1"/>
    <property type="molecule type" value="Genomic_DNA"/>
</dbReference>
<keyword evidence="4 6" id="KW-1133">Transmembrane helix</keyword>
<gene>
    <name evidence="7" type="ORF">CCAM_LOCUS28569</name>
</gene>
<keyword evidence="3 6" id="KW-0812">Transmembrane</keyword>
<evidence type="ECO:0008006" key="9">
    <source>
        <dbReference type="Google" id="ProtNLM"/>
    </source>
</evidence>
<dbReference type="Pfam" id="PF14778">
    <property type="entry name" value="ODR4-like"/>
    <property type="match status" value="1"/>
</dbReference>
<dbReference type="PANTHER" id="PTHR33966">
    <property type="entry name" value="PROTEIN ODR-4 HOMOLOG"/>
    <property type="match status" value="1"/>
</dbReference>
<comment type="subcellular location">
    <subcellularLocation>
        <location evidence="1">Membrane</location>
    </subcellularLocation>
</comment>
<reference evidence="7 8" key="1">
    <citation type="submission" date="2018-04" db="EMBL/GenBank/DDBJ databases">
        <authorList>
            <person name="Vogel A."/>
        </authorList>
    </citation>
    <scope>NUCLEOTIDE SEQUENCE [LARGE SCALE GENOMIC DNA]</scope>
</reference>
<evidence type="ECO:0000256" key="4">
    <source>
        <dbReference type="ARBA" id="ARBA00022989"/>
    </source>
</evidence>
<dbReference type="Proteomes" id="UP000595140">
    <property type="component" value="Unassembled WGS sequence"/>
</dbReference>
<evidence type="ECO:0000256" key="1">
    <source>
        <dbReference type="ARBA" id="ARBA00004370"/>
    </source>
</evidence>
<name>A0A484MCV9_9ASTE</name>
<feature type="transmembrane region" description="Helical" evidence="6">
    <location>
        <begin position="462"/>
        <end position="486"/>
    </location>
</feature>
<evidence type="ECO:0000256" key="3">
    <source>
        <dbReference type="ARBA" id="ARBA00022692"/>
    </source>
</evidence>
<dbReference type="GO" id="GO:0008104">
    <property type="term" value="P:intracellular protein localization"/>
    <property type="evidence" value="ECO:0007669"/>
    <property type="project" value="TreeGrafter"/>
</dbReference>
<dbReference type="InterPro" id="IPR029454">
    <property type="entry name" value="ODR-4-like"/>
</dbReference>
<evidence type="ECO:0000256" key="5">
    <source>
        <dbReference type="ARBA" id="ARBA00023136"/>
    </source>
</evidence>
<dbReference type="OrthoDB" id="21458at2759"/>
<evidence type="ECO:0000256" key="2">
    <source>
        <dbReference type="ARBA" id="ARBA00010131"/>
    </source>
</evidence>
<proteinExistence type="inferred from homology"/>
<evidence type="ECO:0000313" key="8">
    <source>
        <dbReference type="Proteomes" id="UP000595140"/>
    </source>
</evidence>
<organism evidence="7 8">
    <name type="scientific">Cuscuta campestris</name>
    <dbReference type="NCBI Taxonomy" id="132261"/>
    <lineage>
        <taxon>Eukaryota</taxon>
        <taxon>Viridiplantae</taxon>
        <taxon>Streptophyta</taxon>
        <taxon>Embryophyta</taxon>
        <taxon>Tracheophyta</taxon>
        <taxon>Spermatophyta</taxon>
        <taxon>Magnoliopsida</taxon>
        <taxon>eudicotyledons</taxon>
        <taxon>Gunneridae</taxon>
        <taxon>Pentapetalae</taxon>
        <taxon>asterids</taxon>
        <taxon>lamiids</taxon>
        <taxon>Solanales</taxon>
        <taxon>Convolvulaceae</taxon>
        <taxon>Cuscuteae</taxon>
        <taxon>Cuscuta</taxon>
        <taxon>Cuscuta subgen. Grammica</taxon>
        <taxon>Cuscuta sect. Cleistogrammica</taxon>
    </lineage>
</organism>
<dbReference type="AlphaFoldDB" id="A0A484MCV9"/>
<keyword evidence="8" id="KW-1185">Reference proteome</keyword>
<dbReference type="PANTHER" id="PTHR33966:SF1">
    <property type="entry name" value="PROTEIN ODR-4 HOMOLOG"/>
    <property type="match status" value="1"/>
</dbReference>